<feature type="disulfide bond" evidence="10">
    <location>
        <begin position="136"/>
        <end position="154"/>
    </location>
</feature>
<proteinExistence type="predicted"/>
<dbReference type="Pfam" id="PF00057">
    <property type="entry name" value="Ldl_recept_a"/>
    <property type="match status" value="3"/>
</dbReference>
<dbReference type="InterPro" id="IPR036055">
    <property type="entry name" value="LDL_receptor-like_sf"/>
</dbReference>
<dbReference type="PANTHER" id="PTHR24270">
    <property type="entry name" value="LOW-DENSITY LIPOPROTEIN RECEPTOR-RELATED"/>
    <property type="match status" value="1"/>
</dbReference>
<keyword evidence="8 10" id="KW-1015">Disulfide bond</keyword>
<evidence type="ECO:0000256" key="1">
    <source>
        <dbReference type="ARBA" id="ARBA00004167"/>
    </source>
</evidence>
<organism evidence="11 12">
    <name type="scientific">Eumeta variegata</name>
    <name type="common">Bagworm moth</name>
    <name type="synonym">Eumeta japonica</name>
    <dbReference type="NCBI Taxonomy" id="151549"/>
    <lineage>
        <taxon>Eukaryota</taxon>
        <taxon>Metazoa</taxon>
        <taxon>Ecdysozoa</taxon>
        <taxon>Arthropoda</taxon>
        <taxon>Hexapoda</taxon>
        <taxon>Insecta</taxon>
        <taxon>Pterygota</taxon>
        <taxon>Neoptera</taxon>
        <taxon>Endopterygota</taxon>
        <taxon>Lepidoptera</taxon>
        <taxon>Glossata</taxon>
        <taxon>Ditrysia</taxon>
        <taxon>Tineoidea</taxon>
        <taxon>Psychidae</taxon>
        <taxon>Oiketicinae</taxon>
        <taxon>Eumeta</taxon>
    </lineage>
</organism>
<comment type="caution">
    <text evidence="10">Lacks conserved residue(s) required for the propagation of feature annotation.</text>
</comment>
<dbReference type="PANTHER" id="PTHR24270:SF60">
    <property type="entry name" value="CUB AND LDLA DOMAIN, ISOFORM A-RELATED"/>
    <property type="match status" value="1"/>
</dbReference>
<accession>A0A4C1WS43</accession>
<dbReference type="SMART" id="SM00192">
    <property type="entry name" value="LDLa"/>
    <property type="match status" value="3"/>
</dbReference>
<keyword evidence="12" id="KW-1185">Reference proteome</keyword>
<keyword evidence="5" id="KW-0677">Repeat</keyword>
<dbReference type="PRINTS" id="PR00261">
    <property type="entry name" value="LDLRECEPTOR"/>
</dbReference>
<evidence type="ECO:0000256" key="5">
    <source>
        <dbReference type="ARBA" id="ARBA00022737"/>
    </source>
</evidence>
<dbReference type="EMBL" id="BGZK01000633">
    <property type="protein sequence ID" value="GBP53783.1"/>
    <property type="molecule type" value="Genomic_DNA"/>
</dbReference>
<reference evidence="11 12" key="1">
    <citation type="journal article" date="2019" name="Commun. Biol.">
        <title>The bagworm genome reveals a unique fibroin gene that provides high tensile strength.</title>
        <authorList>
            <person name="Kono N."/>
            <person name="Nakamura H."/>
            <person name="Ohtoshi R."/>
            <person name="Tomita M."/>
            <person name="Numata K."/>
            <person name="Arakawa K."/>
        </authorList>
    </citation>
    <scope>NUCLEOTIDE SEQUENCE [LARGE SCALE GENOMIC DNA]</scope>
</reference>
<protein>
    <submittedName>
        <fullName evidence="11">Vitellogenin receptor</fullName>
    </submittedName>
</protein>
<evidence type="ECO:0000313" key="12">
    <source>
        <dbReference type="Proteomes" id="UP000299102"/>
    </source>
</evidence>
<dbReference type="STRING" id="151549.A0A4C1WS43"/>
<dbReference type="FunFam" id="4.10.400.10:FF:000034">
    <property type="entry name" value="Low-density lipoprotein receptor-related protein 2"/>
    <property type="match status" value="1"/>
</dbReference>
<sequence>MKSSKYLRSKALISCSAYWLLLGHKFSLAPTCTSTHIAALGLQRIDFDDQFRQSQEPCFIGQKRCGSACVPADAICDNLSDKKKECESDKFKCGNSSELCLDRVEVCDGRRDCPDGADEAPALCHALNCLESEFMCAQGSCVIRSWKCDGEPDCPDASDEADCENKTCNAWQFLCNNGECIDMSKRCDGQQDCVDFSDEDLCGSDDGEMGAADTAQARCEGNEYVCSSNTSICIPLTARYSLYVSLGRWRAVAGGLLYARDSRESVTFTISLITCCLCTFEW</sequence>
<evidence type="ECO:0000313" key="11">
    <source>
        <dbReference type="EMBL" id="GBP53783.1"/>
    </source>
</evidence>
<dbReference type="OrthoDB" id="9990982at2759"/>
<evidence type="ECO:0000256" key="7">
    <source>
        <dbReference type="ARBA" id="ARBA00023136"/>
    </source>
</evidence>
<gene>
    <name evidence="11" type="primary">yl</name>
    <name evidence="11" type="ORF">EVAR_84267_1</name>
</gene>
<dbReference type="AlphaFoldDB" id="A0A4C1WS43"/>
<feature type="disulfide bond" evidence="10">
    <location>
        <begin position="175"/>
        <end position="193"/>
    </location>
</feature>
<dbReference type="GO" id="GO:0005886">
    <property type="term" value="C:plasma membrane"/>
    <property type="evidence" value="ECO:0007669"/>
    <property type="project" value="TreeGrafter"/>
</dbReference>
<keyword evidence="6" id="KW-1133">Transmembrane helix</keyword>
<dbReference type="GO" id="GO:0016192">
    <property type="term" value="P:vesicle-mediated transport"/>
    <property type="evidence" value="ECO:0007669"/>
    <property type="project" value="UniProtKB-ARBA"/>
</dbReference>
<comment type="caution">
    <text evidence="11">The sequence shown here is derived from an EMBL/GenBank/DDBJ whole genome shotgun (WGS) entry which is preliminary data.</text>
</comment>
<dbReference type="InterPro" id="IPR050685">
    <property type="entry name" value="LDLR"/>
</dbReference>
<comment type="subcellular location">
    <subcellularLocation>
        <location evidence="2">Endomembrane system</location>
    </subcellularLocation>
    <subcellularLocation>
        <location evidence="1">Membrane</location>
        <topology evidence="1">Single-pass membrane protein</topology>
    </subcellularLocation>
</comment>
<evidence type="ECO:0000256" key="6">
    <source>
        <dbReference type="ARBA" id="ARBA00022989"/>
    </source>
</evidence>
<feature type="disulfide bond" evidence="10">
    <location>
        <begin position="187"/>
        <end position="202"/>
    </location>
</feature>
<dbReference type="Gene3D" id="4.10.400.10">
    <property type="entry name" value="Low-density Lipoprotein Receptor"/>
    <property type="match status" value="3"/>
</dbReference>
<evidence type="ECO:0000256" key="9">
    <source>
        <dbReference type="ARBA" id="ARBA00023180"/>
    </source>
</evidence>
<dbReference type="Proteomes" id="UP000299102">
    <property type="component" value="Unassembled WGS sequence"/>
</dbReference>
<dbReference type="SUPFAM" id="SSF57424">
    <property type="entry name" value="LDL receptor-like module"/>
    <property type="match status" value="3"/>
</dbReference>
<keyword evidence="7" id="KW-0472">Membrane</keyword>
<keyword evidence="11" id="KW-0675">Receptor</keyword>
<feature type="disulfide bond" evidence="10">
    <location>
        <begin position="168"/>
        <end position="180"/>
    </location>
</feature>
<dbReference type="InterPro" id="IPR023415">
    <property type="entry name" value="LDLR_class-A_CS"/>
</dbReference>
<feature type="disulfide bond" evidence="10">
    <location>
        <begin position="148"/>
        <end position="163"/>
    </location>
</feature>
<dbReference type="PROSITE" id="PS50068">
    <property type="entry name" value="LDLRA_2"/>
    <property type="match status" value="3"/>
</dbReference>
<dbReference type="GO" id="GO:0012505">
    <property type="term" value="C:endomembrane system"/>
    <property type="evidence" value="ECO:0007669"/>
    <property type="project" value="UniProtKB-SubCell"/>
</dbReference>
<keyword evidence="3" id="KW-0812">Transmembrane</keyword>
<evidence type="ECO:0000256" key="10">
    <source>
        <dbReference type="PROSITE-ProRule" id="PRU00124"/>
    </source>
</evidence>
<keyword evidence="4" id="KW-0732">Signal</keyword>
<evidence type="ECO:0000256" key="4">
    <source>
        <dbReference type="ARBA" id="ARBA00022729"/>
    </source>
</evidence>
<dbReference type="InterPro" id="IPR002172">
    <property type="entry name" value="LDrepeatLR_classA_rpt"/>
</dbReference>
<evidence type="ECO:0000256" key="3">
    <source>
        <dbReference type="ARBA" id="ARBA00022692"/>
    </source>
</evidence>
<feature type="disulfide bond" evidence="10">
    <location>
        <begin position="129"/>
        <end position="141"/>
    </location>
</feature>
<evidence type="ECO:0000256" key="8">
    <source>
        <dbReference type="ARBA" id="ARBA00023157"/>
    </source>
</evidence>
<evidence type="ECO:0000256" key="2">
    <source>
        <dbReference type="ARBA" id="ARBA00004308"/>
    </source>
</evidence>
<name>A0A4C1WS43_EUMVA</name>
<keyword evidence="9" id="KW-0325">Glycoprotein</keyword>
<dbReference type="PROSITE" id="PS01209">
    <property type="entry name" value="LDLRA_1"/>
    <property type="match status" value="2"/>
</dbReference>
<dbReference type="CDD" id="cd00112">
    <property type="entry name" value="LDLa"/>
    <property type="match status" value="3"/>
</dbReference>